<evidence type="ECO:0000313" key="4">
    <source>
        <dbReference type="Proteomes" id="UP000053732"/>
    </source>
</evidence>
<evidence type="ECO:0000256" key="2">
    <source>
        <dbReference type="SAM" id="Phobius"/>
    </source>
</evidence>
<gene>
    <name evidence="3" type="ORF">PCAMFM013_S001g000084</name>
</gene>
<dbReference type="EMBL" id="HG793134">
    <property type="protein sequence ID" value="CRL17124.1"/>
    <property type="molecule type" value="Genomic_DNA"/>
</dbReference>
<accession>A0A0G4NT32</accession>
<sequence>MYDQLVLGAVFTGLSSIGLWHSIPLTGVNPSNSFFWRSVSSFEIAYSIYNLRKIHPFVFPKDDAVPEHDLLLQLSLDAQQYENARLALENSAKAVSLHIDNPGVTMPMLDLSAPAMPVSFYLNDSSTTQLSHQQPQQPHLVETNTPYFTVMAILIFVIVTVQIMGFGVMSNVKHNLEDLQYDYMNQMRNVQEQFRILMFEVREIRRENEQVRPVFVHLAESITNSSADLQHCLLHIVGMMENKYTSGMIDIESKLDEIPRQLAWLNILMAKNLSSDLPEGLNPPDLDLSKSPTPEQMNGRNNRNTAGKPDGIPKFVGDVGVEKGKGVQRNGED</sequence>
<evidence type="ECO:0000313" key="3">
    <source>
        <dbReference type="EMBL" id="CRL17124.1"/>
    </source>
</evidence>
<dbReference type="AlphaFoldDB" id="A0A0G4NT32"/>
<feature type="compositionally biased region" description="Basic and acidic residues" evidence="1">
    <location>
        <begin position="320"/>
        <end position="333"/>
    </location>
</feature>
<keyword evidence="2" id="KW-0812">Transmembrane</keyword>
<feature type="compositionally biased region" description="Polar residues" evidence="1">
    <location>
        <begin position="290"/>
        <end position="305"/>
    </location>
</feature>
<feature type="region of interest" description="Disordered" evidence="1">
    <location>
        <begin position="279"/>
        <end position="333"/>
    </location>
</feature>
<dbReference type="STRING" id="1429867.A0A0G4NT32"/>
<organism evidence="3 4">
    <name type="scientific">Penicillium camemberti (strain FM 013)</name>
    <dbReference type="NCBI Taxonomy" id="1429867"/>
    <lineage>
        <taxon>Eukaryota</taxon>
        <taxon>Fungi</taxon>
        <taxon>Dikarya</taxon>
        <taxon>Ascomycota</taxon>
        <taxon>Pezizomycotina</taxon>
        <taxon>Eurotiomycetes</taxon>
        <taxon>Eurotiomycetidae</taxon>
        <taxon>Eurotiales</taxon>
        <taxon>Aspergillaceae</taxon>
        <taxon>Penicillium</taxon>
    </lineage>
</organism>
<feature type="transmembrane region" description="Helical" evidence="2">
    <location>
        <begin position="147"/>
        <end position="169"/>
    </location>
</feature>
<name>A0A0G4NT32_PENC3</name>
<keyword evidence="4" id="KW-1185">Reference proteome</keyword>
<keyword evidence="2" id="KW-0472">Membrane</keyword>
<keyword evidence="2" id="KW-1133">Transmembrane helix</keyword>
<dbReference type="Proteomes" id="UP000053732">
    <property type="component" value="Unassembled WGS sequence"/>
</dbReference>
<reference evidence="3 4" key="1">
    <citation type="journal article" date="2014" name="Nat. Commun.">
        <title>Multiple recent horizontal transfers of a large genomic region in cheese making fungi.</title>
        <authorList>
            <person name="Cheeseman K."/>
            <person name="Ropars J."/>
            <person name="Renault P."/>
            <person name="Dupont J."/>
            <person name="Gouzy J."/>
            <person name="Branca A."/>
            <person name="Abraham A.L."/>
            <person name="Ceppi M."/>
            <person name="Conseiller E."/>
            <person name="Debuchy R."/>
            <person name="Malagnac F."/>
            <person name="Goarin A."/>
            <person name="Silar P."/>
            <person name="Lacoste S."/>
            <person name="Sallet E."/>
            <person name="Bensimon A."/>
            <person name="Giraud T."/>
            <person name="Brygoo Y."/>
        </authorList>
    </citation>
    <scope>NUCLEOTIDE SEQUENCE [LARGE SCALE GENOMIC DNA]</scope>
    <source>
        <strain evidence="4">FM 013</strain>
    </source>
</reference>
<proteinExistence type="predicted"/>
<evidence type="ECO:0000256" key="1">
    <source>
        <dbReference type="SAM" id="MobiDB-lite"/>
    </source>
</evidence>
<protein>
    <submittedName>
        <fullName evidence="3">Str. FM013</fullName>
    </submittedName>
</protein>